<keyword evidence="1" id="KW-0732">Signal</keyword>
<dbReference type="AlphaFoldDB" id="A0A7S4RXC0"/>
<reference evidence="2" key="1">
    <citation type="submission" date="2021-01" db="EMBL/GenBank/DDBJ databases">
        <authorList>
            <person name="Corre E."/>
            <person name="Pelletier E."/>
            <person name="Niang G."/>
            <person name="Scheremetjew M."/>
            <person name="Finn R."/>
            <person name="Kale V."/>
            <person name="Holt S."/>
            <person name="Cochrane G."/>
            <person name="Meng A."/>
            <person name="Brown T."/>
            <person name="Cohen L."/>
        </authorList>
    </citation>
    <scope>NUCLEOTIDE SEQUENCE</scope>
    <source>
        <strain evidence="2">CCMP3105</strain>
    </source>
</reference>
<evidence type="ECO:0000313" key="2">
    <source>
        <dbReference type="EMBL" id="CAE4627832.1"/>
    </source>
</evidence>
<feature type="signal peptide" evidence="1">
    <location>
        <begin position="1"/>
        <end position="31"/>
    </location>
</feature>
<evidence type="ECO:0000256" key="1">
    <source>
        <dbReference type="SAM" id="SignalP"/>
    </source>
</evidence>
<name>A0A7S4RXC0_9DINO</name>
<organism evidence="2">
    <name type="scientific">Alexandrium monilatum</name>
    <dbReference type="NCBI Taxonomy" id="311494"/>
    <lineage>
        <taxon>Eukaryota</taxon>
        <taxon>Sar</taxon>
        <taxon>Alveolata</taxon>
        <taxon>Dinophyceae</taxon>
        <taxon>Gonyaulacales</taxon>
        <taxon>Pyrocystaceae</taxon>
        <taxon>Alexandrium</taxon>
    </lineage>
</organism>
<feature type="chain" id="PRO_5030638418" evidence="1">
    <location>
        <begin position="32"/>
        <end position="264"/>
    </location>
</feature>
<protein>
    <submittedName>
        <fullName evidence="2">Uncharacterized protein</fullName>
    </submittedName>
</protein>
<dbReference type="EMBL" id="HBNR01059415">
    <property type="protein sequence ID" value="CAE4627832.1"/>
    <property type="molecule type" value="Transcribed_RNA"/>
</dbReference>
<sequence length="264" mass="29545">MAPRRSTAAAPGAALRTPLCLLAAPWARAGALPRPQVPQQPQQPQQQQCGQSGMLDWGWNIPSWQEAHPGVDGFCYFQNLAPWFAGINSITNYTQYGRKALAGIHQALCPFLGYGNGPLVNFTFDMGTLHLQLDHCSDRQDDPYCYSFGWLRNQALDSDLMNNYTAWKELGRAECRRLQEKYHILDEEVTVGRHVYDNIWLFRKALCAIQGNCTRPAARDFAVHLYTKCQLGGDAAMEMAYCQARGCLLPGSRIRHGPECAPPE</sequence>
<accession>A0A7S4RXC0</accession>
<gene>
    <name evidence="2" type="ORF">AMON00008_LOCUS41831</name>
</gene>
<proteinExistence type="predicted"/>